<gene>
    <name evidence="1" type="ORF">ICI42_11115</name>
</gene>
<dbReference type="InterPro" id="IPR029063">
    <property type="entry name" value="SAM-dependent_MTases_sf"/>
</dbReference>
<dbReference type="EMBL" id="JACVVX010000003">
    <property type="protein sequence ID" value="MBD0415205.1"/>
    <property type="molecule type" value="Genomic_DNA"/>
</dbReference>
<comment type="caution">
    <text evidence="1">The sequence shown here is derived from an EMBL/GenBank/DDBJ whole genome shotgun (WGS) entry which is preliminary data.</text>
</comment>
<accession>A0A8J6Q328</accession>
<evidence type="ECO:0000313" key="1">
    <source>
        <dbReference type="EMBL" id="MBD0415205.1"/>
    </source>
</evidence>
<sequence>MEQPPEVEQDKWVDYWDDRFDLLYYQAVDYIVRTVGTDARSIVDVGTGGCPYLEWFPWIERRLSIDIDKPYSSPTVQALNANILHDKVPDGFDLCTCLQVLEHVPEAGRFARRLTELARTVIVSVPYKWPDGKTQGHLHDPVDMEKLTNWFGRAPNYHVIVEEPLRRIKNKRLIAIFDEDPKRIFGATMLRERRRKGSLMSRKSA</sequence>
<dbReference type="SUPFAM" id="SSF53335">
    <property type="entry name" value="S-adenosyl-L-methionine-dependent methyltransferases"/>
    <property type="match status" value="1"/>
</dbReference>
<dbReference type="RefSeq" id="WP_188164645.1">
    <property type="nucleotide sequence ID" value="NZ_JACVVX010000003.1"/>
</dbReference>
<name>A0A8J6Q328_9HYPH</name>
<proteinExistence type="predicted"/>
<reference evidence="1" key="1">
    <citation type="submission" date="2020-09" db="EMBL/GenBank/DDBJ databases">
        <title>Genome seq and assembly of Tianweitania sp.</title>
        <authorList>
            <person name="Chhetri G."/>
        </authorList>
    </citation>
    <scope>NUCLEOTIDE SEQUENCE</scope>
    <source>
        <strain evidence="1">Rool2</strain>
    </source>
</reference>
<dbReference type="Gene3D" id="3.40.50.150">
    <property type="entry name" value="Vaccinia Virus protein VP39"/>
    <property type="match status" value="1"/>
</dbReference>
<keyword evidence="2" id="KW-1185">Reference proteome</keyword>
<dbReference type="Proteomes" id="UP000643405">
    <property type="component" value="Unassembled WGS sequence"/>
</dbReference>
<evidence type="ECO:0000313" key="2">
    <source>
        <dbReference type="Proteomes" id="UP000643405"/>
    </source>
</evidence>
<organism evidence="1 2">
    <name type="scientific">Oryzicola mucosus</name>
    <dbReference type="NCBI Taxonomy" id="2767425"/>
    <lineage>
        <taxon>Bacteria</taxon>
        <taxon>Pseudomonadati</taxon>
        <taxon>Pseudomonadota</taxon>
        <taxon>Alphaproteobacteria</taxon>
        <taxon>Hyphomicrobiales</taxon>
        <taxon>Phyllobacteriaceae</taxon>
        <taxon>Oryzicola</taxon>
    </lineage>
</organism>
<dbReference type="AlphaFoldDB" id="A0A8J6Q328"/>
<protein>
    <submittedName>
        <fullName evidence="1">Uncharacterized protein</fullName>
    </submittedName>
</protein>